<evidence type="ECO:0000313" key="3">
    <source>
        <dbReference type="EMBL" id="RUS27232.1"/>
    </source>
</evidence>
<feature type="compositionally biased region" description="Acidic residues" evidence="2">
    <location>
        <begin position="13"/>
        <end position="44"/>
    </location>
</feature>
<dbReference type="EMBL" id="RBNJ01008803">
    <property type="protein sequence ID" value="RUS27232.1"/>
    <property type="molecule type" value="Genomic_DNA"/>
</dbReference>
<comment type="caution">
    <text evidence="3">The sequence shown here is derived from an EMBL/GenBank/DDBJ whole genome shotgun (WGS) entry which is preliminary data.</text>
</comment>
<dbReference type="Proteomes" id="UP000274822">
    <property type="component" value="Unassembled WGS sequence"/>
</dbReference>
<dbReference type="PANTHER" id="PTHR19847:SF7">
    <property type="entry name" value="DDB1- AND CUL4-ASSOCIATED FACTOR 11"/>
    <property type="match status" value="1"/>
</dbReference>
<dbReference type="InterPro" id="IPR015943">
    <property type="entry name" value="WD40/YVTN_repeat-like_dom_sf"/>
</dbReference>
<dbReference type="PROSITE" id="PS50082">
    <property type="entry name" value="WD_REPEATS_2"/>
    <property type="match status" value="1"/>
</dbReference>
<dbReference type="PROSITE" id="PS50294">
    <property type="entry name" value="WD_REPEATS_REGION"/>
    <property type="match status" value="1"/>
</dbReference>
<dbReference type="InterPro" id="IPR036322">
    <property type="entry name" value="WD40_repeat_dom_sf"/>
</dbReference>
<evidence type="ECO:0000256" key="2">
    <source>
        <dbReference type="SAM" id="MobiDB-lite"/>
    </source>
</evidence>
<keyword evidence="4" id="KW-1185">Reference proteome</keyword>
<evidence type="ECO:0000313" key="4">
    <source>
        <dbReference type="Proteomes" id="UP000274822"/>
    </source>
</evidence>
<feature type="region of interest" description="Disordered" evidence="2">
    <location>
        <begin position="72"/>
        <end position="157"/>
    </location>
</feature>
<dbReference type="Gene3D" id="2.130.10.10">
    <property type="entry name" value="YVTN repeat-like/Quinoprotein amine dehydrogenase"/>
    <property type="match status" value="1"/>
</dbReference>
<dbReference type="GO" id="GO:0080008">
    <property type="term" value="C:Cul4-RING E3 ubiquitin ligase complex"/>
    <property type="evidence" value="ECO:0007669"/>
    <property type="project" value="TreeGrafter"/>
</dbReference>
<sequence length="447" mass="48971">MTDNSGLHMPYGDDTEEHADEINDELGDDDYEEEQDGEPSDEDIAAQHQRAILFFTDNRLLLSHATATRLRRASAGGSVHDNPPSNSASNDDDDRDDDDADPDSHQMQARALLHAIYQPTQRRRSASRAIYQSTQRKQSAPRLRLHQGEHAEQQREGARELLASGEFGAVDSSFGHERVLWGGGGGKGRGEDLGMSEGLAADGERRGGGPSVSLASRIWEREARWKPVSQVSLGRAFVPNQNGELMIGYPERAYSGQYSQDGSFFYTCCQDFRVHIYNTSNPERMQLEKVIQGAPGRWTITDANLSPDNQWIIYSSITPVVYLAKTVPDDDVQTPLDFSSAMIGNAGLWSVRFSNDGREVVAGASVDVSRGVDRCILVYDIESRSVVVSAGGHTDDVNAVCFADDSSQVLLSGSDDTYIKVWCVSLGGPCVPFMERYVGGVISNAIL</sequence>
<dbReference type="AlphaFoldDB" id="A0A433QBU2"/>
<name>A0A433QBU2_9FUNG</name>
<feature type="compositionally biased region" description="Acidic residues" evidence="2">
    <location>
        <begin position="90"/>
        <end position="101"/>
    </location>
</feature>
<keyword evidence="1" id="KW-0853">WD repeat</keyword>
<feature type="region of interest" description="Disordered" evidence="2">
    <location>
        <begin position="1"/>
        <end position="46"/>
    </location>
</feature>
<protein>
    <submittedName>
        <fullName evidence="3">Uncharacterized protein</fullName>
    </submittedName>
</protein>
<dbReference type="PANTHER" id="PTHR19847">
    <property type="entry name" value="DDB1- AND CUL4-ASSOCIATED FACTOR 11"/>
    <property type="match status" value="1"/>
</dbReference>
<organism evidence="3 4">
    <name type="scientific">Jimgerdemannia flammicorona</name>
    <dbReference type="NCBI Taxonomy" id="994334"/>
    <lineage>
        <taxon>Eukaryota</taxon>
        <taxon>Fungi</taxon>
        <taxon>Fungi incertae sedis</taxon>
        <taxon>Mucoromycota</taxon>
        <taxon>Mucoromycotina</taxon>
        <taxon>Endogonomycetes</taxon>
        <taxon>Endogonales</taxon>
        <taxon>Endogonaceae</taxon>
        <taxon>Jimgerdemannia</taxon>
    </lineage>
</organism>
<gene>
    <name evidence="3" type="ORF">BC938DRAFT_483554</name>
</gene>
<dbReference type="GO" id="GO:0043161">
    <property type="term" value="P:proteasome-mediated ubiquitin-dependent protein catabolic process"/>
    <property type="evidence" value="ECO:0007669"/>
    <property type="project" value="TreeGrafter"/>
</dbReference>
<dbReference type="SMART" id="SM00320">
    <property type="entry name" value="WD40"/>
    <property type="match status" value="3"/>
</dbReference>
<dbReference type="SUPFAM" id="SSF50978">
    <property type="entry name" value="WD40 repeat-like"/>
    <property type="match status" value="1"/>
</dbReference>
<feature type="repeat" description="WD" evidence="1">
    <location>
        <begin position="390"/>
        <end position="422"/>
    </location>
</feature>
<feature type="compositionally biased region" description="Basic and acidic residues" evidence="2">
    <location>
        <begin position="146"/>
        <end position="157"/>
    </location>
</feature>
<proteinExistence type="predicted"/>
<reference evidence="3 4" key="1">
    <citation type="journal article" date="2018" name="New Phytol.">
        <title>Phylogenomics of Endogonaceae and evolution of mycorrhizas within Mucoromycota.</title>
        <authorList>
            <person name="Chang Y."/>
            <person name="Desiro A."/>
            <person name="Na H."/>
            <person name="Sandor L."/>
            <person name="Lipzen A."/>
            <person name="Clum A."/>
            <person name="Barry K."/>
            <person name="Grigoriev I.V."/>
            <person name="Martin F.M."/>
            <person name="Stajich J.E."/>
            <person name="Smith M.E."/>
            <person name="Bonito G."/>
            <person name="Spatafora J.W."/>
        </authorList>
    </citation>
    <scope>NUCLEOTIDE SEQUENCE [LARGE SCALE GENOMIC DNA]</scope>
    <source>
        <strain evidence="3 4">AD002</strain>
    </source>
</reference>
<dbReference type="InterPro" id="IPR001680">
    <property type="entry name" value="WD40_rpt"/>
</dbReference>
<dbReference type="InterPro" id="IPR051859">
    <property type="entry name" value="DCAF"/>
</dbReference>
<accession>A0A433QBU2</accession>
<evidence type="ECO:0000256" key="1">
    <source>
        <dbReference type="PROSITE-ProRule" id="PRU00221"/>
    </source>
</evidence>
<dbReference type="Pfam" id="PF00400">
    <property type="entry name" value="WD40"/>
    <property type="match status" value="1"/>
</dbReference>